<proteinExistence type="inferred from homology"/>
<evidence type="ECO:0000256" key="3">
    <source>
        <dbReference type="ARBA" id="ARBA00022452"/>
    </source>
</evidence>
<dbReference type="PANTHER" id="PTHR30203">
    <property type="entry name" value="OUTER MEMBRANE CATION EFFLUX PROTEIN"/>
    <property type="match status" value="1"/>
</dbReference>
<evidence type="ECO:0000313" key="10">
    <source>
        <dbReference type="EMBL" id="MBC3935866.1"/>
    </source>
</evidence>
<keyword evidence="4 9" id="KW-0812">Transmembrane</keyword>
<dbReference type="Gene3D" id="2.20.200.10">
    <property type="entry name" value="Outer membrane efflux proteins (OEP)"/>
    <property type="match status" value="1"/>
</dbReference>
<dbReference type="AlphaFoldDB" id="A0A923I1D3"/>
<comment type="subcellular location">
    <subcellularLocation>
        <location evidence="9">Cell membrane</location>
        <topology evidence="9">Lipid-anchor</topology>
    </subcellularLocation>
    <subcellularLocation>
        <location evidence="1">Membrane</location>
    </subcellularLocation>
</comment>
<evidence type="ECO:0000313" key="11">
    <source>
        <dbReference type="Proteomes" id="UP000612361"/>
    </source>
</evidence>
<dbReference type="Pfam" id="PF02321">
    <property type="entry name" value="OEP"/>
    <property type="match status" value="2"/>
</dbReference>
<evidence type="ECO:0000256" key="4">
    <source>
        <dbReference type="ARBA" id="ARBA00022692"/>
    </source>
</evidence>
<dbReference type="NCBIfam" id="TIGR01845">
    <property type="entry name" value="outer_NodT"/>
    <property type="match status" value="1"/>
</dbReference>
<comment type="similarity">
    <text evidence="2 9">Belongs to the outer membrane factor (OMF) (TC 1.B.17) family.</text>
</comment>
<comment type="caution">
    <text evidence="10">The sequence shown here is derived from an EMBL/GenBank/DDBJ whole genome shotgun (WGS) entry which is preliminary data.</text>
</comment>
<keyword evidence="7 9" id="KW-0564">Palmitate</keyword>
<dbReference type="GO" id="GO:0005886">
    <property type="term" value="C:plasma membrane"/>
    <property type="evidence" value="ECO:0007669"/>
    <property type="project" value="UniProtKB-SubCell"/>
</dbReference>
<dbReference type="RefSeq" id="WP_186881434.1">
    <property type="nucleotide sequence ID" value="NZ_JACOGG010000010.1"/>
</dbReference>
<dbReference type="InterPro" id="IPR010131">
    <property type="entry name" value="MdtP/NodT-like"/>
</dbReference>
<keyword evidence="8 9" id="KW-0449">Lipoprotein</keyword>
<dbReference type="PANTHER" id="PTHR30203:SF20">
    <property type="entry name" value="MULTIDRUG RESISTANCE OUTER MEMBRANE PROTEIN MDTP-RELATED"/>
    <property type="match status" value="1"/>
</dbReference>
<evidence type="ECO:0000256" key="1">
    <source>
        <dbReference type="ARBA" id="ARBA00004370"/>
    </source>
</evidence>
<dbReference type="EMBL" id="JACOGG010000010">
    <property type="protein sequence ID" value="MBC3935866.1"/>
    <property type="molecule type" value="Genomic_DNA"/>
</dbReference>
<gene>
    <name evidence="10" type="ORF">H8K47_10885</name>
</gene>
<reference evidence="10" key="1">
    <citation type="submission" date="2020-08" db="EMBL/GenBank/DDBJ databases">
        <title>Novel species isolated from subtropical streams in China.</title>
        <authorList>
            <person name="Lu H."/>
        </authorList>
    </citation>
    <scope>NUCLEOTIDE SEQUENCE</scope>
    <source>
        <strain evidence="10">CY7W</strain>
    </source>
</reference>
<evidence type="ECO:0000256" key="8">
    <source>
        <dbReference type="ARBA" id="ARBA00023288"/>
    </source>
</evidence>
<keyword evidence="5 9" id="KW-0732">Signal</keyword>
<dbReference type="Proteomes" id="UP000612361">
    <property type="component" value="Unassembled WGS sequence"/>
</dbReference>
<evidence type="ECO:0000256" key="7">
    <source>
        <dbReference type="ARBA" id="ARBA00023139"/>
    </source>
</evidence>
<keyword evidence="11" id="KW-1185">Reference proteome</keyword>
<evidence type="ECO:0000256" key="6">
    <source>
        <dbReference type="ARBA" id="ARBA00023136"/>
    </source>
</evidence>
<feature type="signal peptide" evidence="9">
    <location>
        <begin position="1"/>
        <end position="21"/>
    </location>
</feature>
<dbReference type="InterPro" id="IPR003423">
    <property type="entry name" value="OMP_efflux"/>
</dbReference>
<keyword evidence="3 9" id="KW-1134">Transmembrane beta strand</keyword>
<evidence type="ECO:0000256" key="9">
    <source>
        <dbReference type="RuleBase" id="RU362097"/>
    </source>
</evidence>
<keyword evidence="6 9" id="KW-0472">Membrane</keyword>
<dbReference type="GO" id="GO:0015562">
    <property type="term" value="F:efflux transmembrane transporter activity"/>
    <property type="evidence" value="ECO:0007669"/>
    <property type="project" value="InterPro"/>
</dbReference>
<name>A0A923I1D3_9BURK</name>
<protein>
    <submittedName>
        <fullName evidence="10">Efflux transporter outer membrane subunit</fullName>
    </submittedName>
</protein>
<dbReference type="PROSITE" id="PS51257">
    <property type="entry name" value="PROKAR_LIPOPROTEIN"/>
    <property type="match status" value="1"/>
</dbReference>
<organism evidence="10 11">
    <name type="scientific">Undibacterium rugosum</name>
    <dbReference type="NCBI Taxonomy" id="2762291"/>
    <lineage>
        <taxon>Bacteria</taxon>
        <taxon>Pseudomonadati</taxon>
        <taxon>Pseudomonadota</taxon>
        <taxon>Betaproteobacteria</taxon>
        <taxon>Burkholderiales</taxon>
        <taxon>Oxalobacteraceae</taxon>
        <taxon>Undibacterium</taxon>
    </lineage>
</organism>
<evidence type="ECO:0000256" key="2">
    <source>
        <dbReference type="ARBA" id="ARBA00007613"/>
    </source>
</evidence>
<dbReference type="SUPFAM" id="SSF56954">
    <property type="entry name" value="Outer membrane efflux proteins (OEP)"/>
    <property type="match status" value="1"/>
</dbReference>
<accession>A0A923I1D3</accession>
<feature type="chain" id="PRO_5038166886" evidence="9">
    <location>
        <begin position="22"/>
        <end position="476"/>
    </location>
</feature>
<sequence>MKQTFNISPVRLSLIATSLSAALLLSACADFSGIKEQATEIKVSLSGQTESVRWPDASWSEELGGSQLSQLIQNALKDNPGIQLAATRITNARALQDQFAADRQISLTGNAESTYQRFTKNGMVPPPLAGSSESNNQATVNLSYELDFWGKHQAQSRVGLSTEQAAKAETESAKLLLSNAIARQWVQLQKQAGQLTLTEQQLKLRKEWDSLIQQRLKAGLDNRSELQQNLVSVANLQSEVLNWREAIAQTKLQLALLAGQTPEYANSIATPVTSRTVDFHLPSELPLDLISRKPEIIAAKWRIEAMRGEVELAKNRFYPNINLVGFAGLSSLGLDKLLKSDSTIMGVGPAIHLPLFEGGRLRAQLAGKVADTDSAVLQYNQTVLNALKDAAEQLQTLQSTSLQIVQQEQAQQAAQQVLTLNRQRFEIGTSNRLPVISAELALISQQKNMAELSARQLDARVNLIKALGGSYPATRQ</sequence>
<dbReference type="Gene3D" id="1.20.1600.10">
    <property type="entry name" value="Outer membrane efflux proteins (OEP)"/>
    <property type="match status" value="1"/>
</dbReference>
<evidence type="ECO:0000256" key="5">
    <source>
        <dbReference type="ARBA" id="ARBA00022729"/>
    </source>
</evidence>